<comment type="function">
    <text evidence="1">Actins are highly conserved proteins that are involved in various types of cell motility and are ubiquitously expressed in all eukaryotic cells.</text>
</comment>
<dbReference type="Gene3D" id="3.90.640.10">
    <property type="entry name" value="Actin, Chain A, domain 4"/>
    <property type="match status" value="1"/>
</dbReference>
<dbReference type="Gene3D" id="3.30.420.40">
    <property type="match status" value="2"/>
</dbReference>
<name>A0ABM1W329_APLCA</name>
<evidence type="ECO:0000256" key="1">
    <source>
        <dbReference type="ARBA" id="ARBA00003520"/>
    </source>
</evidence>
<dbReference type="Pfam" id="PF00022">
    <property type="entry name" value="Actin"/>
    <property type="match status" value="1"/>
</dbReference>
<comment type="similarity">
    <text evidence="2">Belongs to the actin family.</text>
</comment>
<accession>A0ABM1W329</accession>
<gene>
    <name evidence="4" type="primary">LOC101858587</name>
</gene>
<sequence>MGSSAIRAGILGEKACLPGLFFPSLIALDRHTGSVVAVGEDCLKPEIRKSCKIVHPIRPSNKVDQFNIEVQLMRPLFNKIFQDLQASPSEFWVMLSTPQNLGDVLKKGLMECLVDQLNVRGVCMVQQALLSLYSYNATSGIIVDIGHRIEILPIFDGFVIEGGVARCPYGAQKVQESLTTGLLGNNYKFVSSTEQILVRYLMEKTCYVAQDYKQEEQWCKDRAIAMRTGVSFEQFNLPEGAYQSIEHDLSRFHSPEGFFNVDMWEMDYPTLHRLVFQAIQTCPMDNRRHMWRAVFLSGGVTMLPGFAERLQLELTKLAPPGVPVEVHAAPQRYHAAYVGACSVALMPQFEDMSISRGEWKSMGGKAFRKWQARASS</sequence>
<evidence type="ECO:0000313" key="4">
    <source>
        <dbReference type="RefSeq" id="XP_035829072.1"/>
    </source>
</evidence>
<organism evidence="3 4">
    <name type="scientific">Aplysia californica</name>
    <name type="common">California sea hare</name>
    <dbReference type="NCBI Taxonomy" id="6500"/>
    <lineage>
        <taxon>Eukaryota</taxon>
        <taxon>Metazoa</taxon>
        <taxon>Spiralia</taxon>
        <taxon>Lophotrochozoa</taxon>
        <taxon>Mollusca</taxon>
        <taxon>Gastropoda</taxon>
        <taxon>Heterobranchia</taxon>
        <taxon>Euthyneura</taxon>
        <taxon>Tectipleura</taxon>
        <taxon>Aplysiida</taxon>
        <taxon>Aplysioidea</taxon>
        <taxon>Aplysiidae</taxon>
        <taxon>Aplysia</taxon>
    </lineage>
</organism>
<dbReference type="PANTHER" id="PTHR11937">
    <property type="entry name" value="ACTIN"/>
    <property type="match status" value="1"/>
</dbReference>
<protein>
    <submittedName>
        <fullName evidence="4">Actin</fullName>
    </submittedName>
</protein>
<evidence type="ECO:0000313" key="3">
    <source>
        <dbReference type="Proteomes" id="UP000694888"/>
    </source>
</evidence>
<dbReference type="Proteomes" id="UP000694888">
    <property type="component" value="Unplaced"/>
</dbReference>
<proteinExistence type="inferred from homology"/>
<dbReference type="InterPro" id="IPR004000">
    <property type="entry name" value="Actin"/>
</dbReference>
<dbReference type="CDD" id="cd10169">
    <property type="entry name" value="ASKHA_NBD_actin-like"/>
    <property type="match status" value="1"/>
</dbReference>
<dbReference type="SUPFAM" id="SSF53067">
    <property type="entry name" value="Actin-like ATPase domain"/>
    <property type="match status" value="2"/>
</dbReference>
<dbReference type="RefSeq" id="XP_035829072.1">
    <property type="nucleotide sequence ID" value="XM_035973179.1"/>
</dbReference>
<reference evidence="4" key="1">
    <citation type="submission" date="2025-08" db="UniProtKB">
        <authorList>
            <consortium name="RefSeq"/>
        </authorList>
    </citation>
    <scope>IDENTIFICATION</scope>
</reference>
<evidence type="ECO:0000256" key="2">
    <source>
        <dbReference type="RuleBase" id="RU000487"/>
    </source>
</evidence>
<keyword evidence="3" id="KW-1185">Reference proteome</keyword>
<dbReference type="InterPro" id="IPR043129">
    <property type="entry name" value="ATPase_NBD"/>
</dbReference>
<dbReference type="GeneID" id="101858587"/>
<dbReference type="SMART" id="SM00268">
    <property type="entry name" value="ACTIN"/>
    <property type="match status" value="1"/>
</dbReference>